<dbReference type="PANTHER" id="PTHR33794">
    <property type="entry name" value="BACILLOLYSIN"/>
    <property type="match status" value="1"/>
</dbReference>
<dbReference type="Pfam" id="PF07504">
    <property type="entry name" value="FTP"/>
    <property type="match status" value="1"/>
</dbReference>
<name>A0A1I0WCJ1_9ACTN</name>
<dbReference type="InterPro" id="IPR001570">
    <property type="entry name" value="Peptidase_M4_C_domain"/>
</dbReference>
<evidence type="ECO:0000256" key="5">
    <source>
        <dbReference type="ARBA" id="ARBA00022833"/>
    </source>
</evidence>
<dbReference type="RefSeq" id="WP_091194711.1">
    <property type="nucleotide sequence ID" value="NZ_FOKC01000001.1"/>
</dbReference>
<dbReference type="Proteomes" id="UP000233565">
    <property type="component" value="Unassembled WGS sequence"/>
</dbReference>
<evidence type="ECO:0000259" key="10">
    <source>
        <dbReference type="Pfam" id="PF07504"/>
    </source>
</evidence>
<dbReference type="InterPro" id="IPR011096">
    <property type="entry name" value="FTP_domain"/>
</dbReference>
<dbReference type="Proteomes" id="UP000199113">
    <property type="component" value="Unassembled WGS sequence"/>
</dbReference>
<dbReference type="GO" id="GO:0046872">
    <property type="term" value="F:metal ion binding"/>
    <property type="evidence" value="ECO:0007669"/>
    <property type="project" value="UniProtKB-KW"/>
</dbReference>
<keyword evidence="6 12" id="KW-0482">Metalloprotease</keyword>
<dbReference type="EMBL" id="PJBV01000035">
    <property type="protein sequence ID" value="PKH37813.1"/>
    <property type="molecule type" value="Genomic_DNA"/>
</dbReference>
<dbReference type="SUPFAM" id="SSF55486">
    <property type="entry name" value="Metalloproteases ('zincins'), catalytic domain"/>
    <property type="match status" value="1"/>
</dbReference>
<dbReference type="OrthoDB" id="291295at2"/>
<evidence type="ECO:0000256" key="7">
    <source>
        <dbReference type="SAM" id="SignalP"/>
    </source>
</evidence>
<keyword evidence="3 7" id="KW-0732">Signal</keyword>
<keyword evidence="5" id="KW-0862">Zinc</keyword>
<dbReference type="Gene3D" id="1.10.390.10">
    <property type="entry name" value="Neutral Protease Domain 2"/>
    <property type="match status" value="1"/>
</dbReference>
<feature type="domain" description="Peptidase M4" evidence="8">
    <location>
        <begin position="199"/>
        <end position="335"/>
    </location>
</feature>
<dbReference type="Gene3D" id="3.10.170.10">
    <property type="match status" value="1"/>
</dbReference>
<evidence type="ECO:0000256" key="2">
    <source>
        <dbReference type="ARBA" id="ARBA00022723"/>
    </source>
</evidence>
<dbReference type="PROSITE" id="PS51318">
    <property type="entry name" value="TAT"/>
    <property type="match status" value="1"/>
</dbReference>
<dbReference type="InterPro" id="IPR006311">
    <property type="entry name" value="TAT_signal"/>
</dbReference>
<keyword evidence="14" id="KW-1185">Reference proteome</keyword>
<dbReference type="AlphaFoldDB" id="A0A1I0WCJ1"/>
<evidence type="ECO:0000256" key="6">
    <source>
        <dbReference type="ARBA" id="ARBA00023049"/>
    </source>
</evidence>
<feature type="signal peptide" evidence="7">
    <location>
        <begin position="1"/>
        <end position="18"/>
    </location>
</feature>
<dbReference type="InterPro" id="IPR050728">
    <property type="entry name" value="Zinc_Metalloprotease_M4"/>
</dbReference>
<keyword evidence="1 12" id="KW-0645">Protease</keyword>
<dbReference type="InterPro" id="IPR027268">
    <property type="entry name" value="Peptidase_M4/M1_CTD_sf"/>
</dbReference>
<evidence type="ECO:0000256" key="1">
    <source>
        <dbReference type="ARBA" id="ARBA00022670"/>
    </source>
</evidence>
<evidence type="ECO:0000259" key="9">
    <source>
        <dbReference type="Pfam" id="PF02868"/>
    </source>
</evidence>
<dbReference type="GO" id="GO:0004222">
    <property type="term" value="F:metalloendopeptidase activity"/>
    <property type="evidence" value="ECO:0007669"/>
    <property type="project" value="InterPro"/>
</dbReference>
<reference evidence="11 14" key="2">
    <citation type="submission" date="2017-12" db="EMBL/GenBank/DDBJ databases">
        <title>Pharmacopeia of the Arctic Ocean.</title>
        <authorList>
            <person name="Collins E."/>
            <person name="Ducluzeau A.-L."/>
        </authorList>
    </citation>
    <scope>NUCLEOTIDE SEQUENCE [LARGE SCALE GENOMIC DNA]</scope>
    <source>
        <strain evidence="11 14">DSM 23325</strain>
    </source>
</reference>
<gene>
    <name evidence="11" type="ORF">CXG46_20670</name>
    <name evidence="12" type="ORF">SAMN05192575_101864</name>
</gene>
<evidence type="ECO:0000256" key="3">
    <source>
        <dbReference type="ARBA" id="ARBA00022729"/>
    </source>
</evidence>
<proteinExistence type="predicted"/>
<reference evidence="12" key="1">
    <citation type="submission" date="2016-10" db="EMBL/GenBank/DDBJ databases">
        <authorList>
            <person name="de Groot N.N."/>
        </authorList>
    </citation>
    <scope>NUCLEOTIDE SEQUENCE [LARGE SCALE GENOMIC DNA]</scope>
    <source>
        <strain evidence="12">CGMCC 1.10697</strain>
    </source>
</reference>
<evidence type="ECO:0000313" key="14">
    <source>
        <dbReference type="Proteomes" id="UP000233565"/>
    </source>
</evidence>
<dbReference type="Pfam" id="PF02868">
    <property type="entry name" value="Peptidase_M4_C"/>
    <property type="match status" value="1"/>
</dbReference>
<dbReference type="Pfam" id="PF01447">
    <property type="entry name" value="Peptidase_M4"/>
    <property type="match status" value="1"/>
</dbReference>
<evidence type="ECO:0000256" key="4">
    <source>
        <dbReference type="ARBA" id="ARBA00022801"/>
    </source>
</evidence>
<protein>
    <submittedName>
        <fullName evidence="11">Peptidase M4 family protein</fullName>
    </submittedName>
    <submittedName>
        <fullName evidence="12">Zn-dependent metalloprotease</fullName>
    </submittedName>
</protein>
<keyword evidence="4" id="KW-0378">Hydrolase</keyword>
<evidence type="ECO:0000313" key="11">
    <source>
        <dbReference type="EMBL" id="PKH37813.1"/>
    </source>
</evidence>
<keyword evidence="2" id="KW-0479">Metal-binding</keyword>
<accession>A0A1I0WCJ1</accession>
<evidence type="ECO:0000259" key="8">
    <source>
        <dbReference type="Pfam" id="PF01447"/>
    </source>
</evidence>
<dbReference type="EMBL" id="FOKC01000001">
    <property type="protein sequence ID" value="SFA85920.1"/>
    <property type="molecule type" value="Genomic_DNA"/>
</dbReference>
<evidence type="ECO:0000313" key="12">
    <source>
        <dbReference type="EMBL" id="SFA85920.1"/>
    </source>
</evidence>
<feature type="chain" id="PRO_5039331768" evidence="7">
    <location>
        <begin position="19"/>
        <end position="672"/>
    </location>
</feature>
<dbReference type="STRING" id="748909.SAMN05192575_101864"/>
<sequence>MKSSRLAALAGIAATAVAASFLAPTATPADAAPAAGNPRLEAQQAASAWVKGHGAALERASQDAFVRTATFDGDAGIYSMAYERTHEGLRVVGGDFVVLANADGQVVGSSVAQEQPVEIGSTTAEVSAESASAAARGLVDEVADASAPELVIWHRDAGTQLAYEVEVRGTKAGEVSWQKVWVDATNGAVLESREQIAHGSGTAAYSGPNPLPIATSGSGSSYTMTDPTATTLRCQDAANNTTFSGTDDLWGNGVATNRETGCVDALYAAQQMKGMMSSWLGRNGMNGSGGWVPIRVGLNDINAYYDGTQIQIGKNQAGAWISSMDVVAHEFGHGVDDRTPGGISGGGTQEFIGDALATATEYYDNQSATYDGPDHTIGEEVNLVGQGPIRDGSNPANVGDPSCYTSSIPTAEVHAAAGPGDHWFYLLSRGGVSKCDGTSVTGIGEQAAIKVLYNGMLLKTSSSNYLKYRTWTLTAAKNIDSTCAQFNAVKNAWDAVNVPAQTADPTCGGTTTPPTTPPPTGGNILANPGFESGAASWAGNTGLITTNTGRPARTGSYKAWFGGNGTTSTENLTQTVAVPSTATAASLSYWIRTDTAESGSTAYDTFRVQVVVDGVTTTLRTFTNVGTNATYTQFSHSLLAYRGKSVQVKFLMNEDSSLQTSFVVDDTAVTVS</sequence>
<feature type="domain" description="Peptidase M4 C-terminal" evidence="9">
    <location>
        <begin position="346"/>
        <end position="498"/>
    </location>
</feature>
<feature type="domain" description="FTP" evidence="10">
    <location>
        <begin position="72"/>
        <end position="107"/>
    </location>
</feature>
<dbReference type="GO" id="GO:0006508">
    <property type="term" value="P:proteolysis"/>
    <property type="evidence" value="ECO:0007669"/>
    <property type="project" value="UniProtKB-KW"/>
</dbReference>
<dbReference type="InterPro" id="IPR013856">
    <property type="entry name" value="Peptidase_M4_domain"/>
</dbReference>
<dbReference type="PANTHER" id="PTHR33794:SF1">
    <property type="entry name" value="BACILLOLYSIN"/>
    <property type="match status" value="1"/>
</dbReference>
<organism evidence="12 13">
    <name type="scientific">Nocardioides alpinus</name>
    <dbReference type="NCBI Taxonomy" id="748909"/>
    <lineage>
        <taxon>Bacteria</taxon>
        <taxon>Bacillati</taxon>
        <taxon>Actinomycetota</taxon>
        <taxon>Actinomycetes</taxon>
        <taxon>Propionibacteriales</taxon>
        <taxon>Nocardioidaceae</taxon>
        <taxon>Nocardioides</taxon>
    </lineage>
</organism>
<dbReference type="Gene3D" id="2.60.120.260">
    <property type="entry name" value="Galactose-binding domain-like"/>
    <property type="match status" value="1"/>
</dbReference>
<evidence type="ECO:0000313" key="13">
    <source>
        <dbReference type="Proteomes" id="UP000199113"/>
    </source>
</evidence>